<evidence type="ECO:0000256" key="4">
    <source>
        <dbReference type="ARBA" id="ARBA00012572"/>
    </source>
</evidence>
<accession>A0A1G4J463</accession>
<dbReference type="InterPro" id="IPR011060">
    <property type="entry name" value="RibuloseP-bd_barrel"/>
</dbReference>
<gene>
    <name evidence="11" type="ORF">LAMI_0C07338G</name>
</gene>
<proteinExistence type="inferred from homology"/>
<evidence type="ECO:0000256" key="8">
    <source>
        <dbReference type="ARBA" id="ARBA00023141"/>
    </source>
</evidence>
<keyword evidence="12" id="KW-1185">Reference proteome</keyword>
<dbReference type="UniPathway" id="UPA00035">
    <property type="reaction ID" value="UER00042"/>
</dbReference>
<reference evidence="12" key="1">
    <citation type="submission" date="2016-03" db="EMBL/GenBank/DDBJ databases">
        <authorList>
            <person name="Devillers H."/>
        </authorList>
    </citation>
    <scope>NUCLEOTIDE SEQUENCE [LARGE SCALE GENOMIC DNA]</scope>
</reference>
<evidence type="ECO:0000313" key="12">
    <source>
        <dbReference type="Proteomes" id="UP000191024"/>
    </source>
</evidence>
<dbReference type="FunFam" id="3.20.20.70:FF:000199">
    <property type="entry name" value="Phosphoribosylanthranilate isomerase"/>
    <property type="match status" value="1"/>
</dbReference>
<evidence type="ECO:0000256" key="1">
    <source>
        <dbReference type="ARBA" id="ARBA00001164"/>
    </source>
</evidence>
<dbReference type="InterPro" id="IPR044643">
    <property type="entry name" value="TrpF_fam"/>
</dbReference>
<dbReference type="CDD" id="cd00405">
    <property type="entry name" value="PRAI"/>
    <property type="match status" value="1"/>
</dbReference>
<evidence type="ECO:0000259" key="10">
    <source>
        <dbReference type="Pfam" id="PF00697"/>
    </source>
</evidence>
<dbReference type="Pfam" id="PF00697">
    <property type="entry name" value="PRAI"/>
    <property type="match status" value="1"/>
</dbReference>
<keyword evidence="9" id="KW-0413">Isomerase</keyword>
<evidence type="ECO:0000256" key="2">
    <source>
        <dbReference type="ARBA" id="ARBA00004664"/>
    </source>
</evidence>
<name>A0A1G4J463_9SACH</name>
<evidence type="ECO:0000256" key="7">
    <source>
        <dbReference type="ARBA" id="ARBA00022822"/>
    </source>
</evidence>
<dbReference type="InterPro" id="IPR013785">
    <property type="entry name" value="Aldolase_TIM"/>
</dbReference>
<dbReference type="EMBL" id="LT598466">
    <property type="protein sequence ID" value="SCU84399.1"/>
    <property type="molecule type" value="Genomic_DNA"/>
</dbReference>
<dbReference type="SUPFAM" id="SSF51366">
    <property type="entry name" value="Ribulose-phoshate binding barrel"/>
    <property type="match status" value="1"/>
</dbReference>
<dbReference type="Gene3D" id="3.20.20.70">
    <property type="entry name" value="Aldolase class I"/>
    <property type="match status" value="1"/>
</dbReference>
<dbReference type="AlphaFoldDB" id="A0A1G4J463"/>
<dbReference type="GO" id="GO:0000162">
    <property type="term" value="P:L-tryptophan biosynthetic process"/>
    <property type="evidence" value="ECO:0007669"/>
    <property type="project" value="UniProtKB-UniPathway"/>
</dbReference>
<evidence type="ECO:0000256" key="3">
    <source>
        <dbReference type="ARBA" id="ARBA00007571"/>
    </source>
</evidence>
<evidence type="ECO:0000256" key="6">
    <source>
        <dbReference type="ARBA" id="ARBA00022605"/>
    </source>
</evidence>
<comment type="similarity">
    <text evidence="3">Belongs to the TrpF family.</text>
</comment>
<comment type="pathway">
    <text evidence="2">Amino-acid biosynthesis; L-tryptophan biosynthesis; L-tryptophan from chorismate: step 3/5.</text>
</comment>
<sequence>MLQLSQDFIIKICGIQTVEAAEVAINEGATFLGVICVPNRKRTIEPNTAKKISDLVERRREQRQKESPQKDVEGPFLVGVFRNQQVEEVLAMKDEYKLDIVQLHGSENWKEYREKVRDCLIIKRFIFPKDCTEVEELSNVATMSETCIPLFDSEAGGTGEILDWEEIASWSRKSRAKFLLAGGLNPENVHKAVELPGVIGIDVSGGVETDGRKDNLKITKFIRNAKADLVR</sequence>
<keyword evidence="6" id="KW-0028">Amino-acid biosynthesis</keyword>
<dbReference type="PANTHER" id="PTHR42894:SF1">
    <property type="entry name" value="N-(5'-PHOSPHORIBOSYL)ANTHRANILATE ISOMERASE"/>
    <property type="match status" value="1"/>
</dbReference>
<evidence type="ECO:0000313" key="11">
    <source>
        <dbReference type="EMBL" id="SCU84399.1"/>
    </source>
</evidence>
<dbReference type="InterPro" id="IPR001240">
    <property type="entry name" value="PRAI_dom"/>
</dbReference>
<protein>
    <recommendedName>
        <fullName evidence="5">N-(5'-phosphoribosyl)anthranilate isomerase</fullName>
        <ecNumber evidence="4">5.3.1.24</ecNumber>
    </recommendedName>
</protein>
<evidence type="ECO:0000256" key="9">
    <source>
        <dbReference type="ARBA" id="ARBA00023235"/>
    </source>
</evidence>
<dbReference type="EC" id="5.3.1.24" evidence="4"/>
<evidence type="ECO:0000256" key="5">
    <source>
        <dbReference type="ARBA" id="ARBA00022272"/>
    </source>
</evidence>
<dbReference type="PANTHER" id="PTHR42894">
    <property type="entry name" value="N-(5'-PHOSPHORIBOSYL)ANTHRANILATE ISOMERASE"/>
    <property type="match status" value="1"/>
</dbReference>
<feature type="domain" description="N-(5'phosphoribosyl) anthranilate isomerase (PRAI)" evidence="10">
    <location>
        <begin position="11"/>
        <end position="223"/>
    </location>
</feature>
<keyword evidence="7" id="KW-0822">Tryptophan biosynthesis</keyword>
<dbReference type="STRING" id="1230905.A0A1G4J463"/>
<dbReference type="HAMAP" id="MF_00135">
    <property type="entry name" value="PRAI"/>
    <property type="match status" value="1"/>
</dbReference>
<organism evidence="11 12">
    <name type="scientific">Lachancea mirantina</name>
    <dbReference type="NCBI Taxonomy" id="1230905"/>
    <lineage>
        <taxon>Eukaryota</taxon>
        <taxon>Fungi</taxon>
        <taxon>Dikarya</taxon>
        <taxon>Ascomycota</taxon>
        <taxon>Saccharomycotina</taxon>
        <taxon>Saccharomycetes</taxon>
        <taxon>Saccharomycetales</taxon>
        <taxon>Saccharomycetaceae</taxon>
        <taxon>Lachancea</taxon>
    </lineage>
</organism>
<dbReference type="GO" id="GO:0004640">
    <property type="term" value="F:phosphoribosylanthranilate isomerase activity"/>
    <property type="evidence" value="ECO:0007669"/>
    <property type="project" value="UniProtKB-EC"/>
</dbReference>
<comment type="catalytic activity">
    <reaction evidence="1">
        <text>N-(5-phospho-beta-D-ribosyl)anthranilate = 1-(2-carboxyphenylamino)-1-deoxy-D-ribulose 5-phosphate</text>
        <dbReference type="Rhea" id="RHEA:21540"/>
        <dbReference type="ChEBI" id="CHEBI:18277"/>
        <dbReference type="ChEBI" id="CHEBI:58613"/>
        <dbReference type="EC" id="5.3.1.24"/>
    </reaction>
</comment>
<keyword evidence="8" id="KW-0057">Aromatic amino acid biosynthesis</keyword>
<dbReference type="Proteomes" id="UP000191024">
    <property type="component" value="Chromosome C"/>
</dbReference>
<dbReference type="OrthoDB" id="524799at2759"/>